<dbReference type="AlphaFoldDB" id="A0A5E3ZV80"/>
<dbReference type="RefSeq" id="WP_148417422.1">
    <property type="nucleotide sequence ID" value="NZ_CAJPTR010000002.1"/>
</dbReference>
<dbReference type="GO" id="GO:0046872">
    <property type="term" value="F:metal ion binding"/>
    <property type="evidence" value="ECO:0007669"/>
    <property type="project" value="UniProtKB-KW"/>
</dbReference>
<feature type="domain" description="Nitrite/Sulfite reductase ferredoxin-like" evidence="4">
    <location>
        <begin position="52"/>
        <end position="100"/>
    </location>
</feature>
<organism evidence="5 6">
    <name type="scientific">Lawsonella clevelandensis</name>
    <dbReference type="NCBI Taxonomy" id="1528099"/>
    <lineage>
        <taxon>Bacteria</taxon>
        <taxon>Bacillati</taxon>
        <taxon>Actinomycetota</taxon>
        <taxon>Actinomycetes</taxon>
        <taxon>Mycobacteriales</taxon>
        <taxon>Lawsonellaceae</taxon>
        <taxon>Lawsonella</taxon>
    </lineage>
</organism>
<dbReference type="GO" id="GO:0051536">
    <property type="term" value="F:iron-sulfur cluster binding"/>
    <property type="evidence" value="ECO:0007669"/>
    <property type="project" value="UniProtKB-KW"/>
</dbReference>
<reference evidence="5 6" key="1">
    <citation type="submission" date="2019-04" db="EMBL/GenBank/DDBJ databases">
        <authorList>
            <person name="Seth-Smith MB H."/>
            <person name="Seth-Smith H."/>
        </authorList>
    </citation>
    <scope>NUCLEOTIDE SEQUENCE [LARGE SCALE GENOMIC DNA]</scope>
    <source>
        <strain evidence="5">USB-603019</strain>
    </source>
</reference>
<protein>
    <recommendedName>
        <fullName evidence="4">Nitrite/Sulfite reductase ferredoxin-like domain-containing protein</fullName>
    </recommendedName>
</protein>
<evidence type="ECO:0000259" key="4">
    <source>
        <dbReference type="Pfam" id="PF03460"/>
    </source>
</evidence>
<keyword evidence="6" id="KW-1185">Reference proteome</keyword>
<dbReference type="EMBL" id="LR584267">
    <property type="protein sequence ID" value="VHN99427.1"/>
    <property type="molecule type" value="Genomic_DNA"/>
</dbReference>
<sequence>MVPRSTWADRLRVFNRLGYGVHTFIPRQESDHSCHDSCPSTLRLFAAHDGGIARIRKPGSLFTPAELRFLGDAAVHYGDGFLYLSDRSHPQLRGVRKGDRHQRLIADIAEAGLLPRPSHDSVRTILVSPLPYAGGPSADTLDRLVDQLDQALCASPAVADLSGRTIIALDNGSGDVCYERPDLGAVAQPNGHWMLMLAAVPTPLTCTHNDLVEVLAAAAQYYAEFPRQQWRMVDEEHCRETIMMRLQDSYPQQFYQTQ</sequence>
<accession>A0A5E3ZV80</accession>
<dbReference type="Pfam" id="PF03460">
    <property type="entry name" value="NIR_SIR_ferr"/>
    <property type="match status" value="1"/>
</dbReference>
<evidence type="ECO:0000256" key="2">
    <source>
        <dbReference type="ARBA" id="ARBA00023004"/>
    </source>
</evidence>
<name>A0A5E3ZV80_9ACTN</name>
<dbReference type="SUPFAM" id="SSF55124">
    <property type="entry name" value="Nitrite/Sulfite reductase N-terminal domain-like"/>
    <property type="match status" value="1"/>
</dbReference>
<dbReference type="Proteomes" id="UP000324288">
    <property type="component" value="Chromosome"/>
</dbReference>
<keyword evidence="2" id="KW-0408">Iron</keyword>
<dbReference type="InterPro" id="IPR036136">
    <property type="entry name" value="Nit/Sulf_reduc_fer-like_dom_sf"/>
</dbReference>
<dbReference type="InterPro" id="IPR005117">
    <property type="entry name" value="NiRdtase/SiRdtase_haem-b_fer"/>
</dbReference>
<dbReference type="Gene3D" id="3.90.480.10">
    <property type="entry name" value="Sulfite Reductase Hemoprotein,Domain 2"/>
    <property type="match status" value="1"/>
</dbReference>
<dbReference type="InterPro" id="IPR045854">
    <property type="entry name" value="NO2/SO3_Rdtase_4Fe4S_sf"/>
</dbReference>
<evidence type="ECO:0000313" key="6">
    <source>
        <dbReference type="Proteomes" id="UP000324288"/>
    </source>
</evidence>
<dbReference type="OrthoDB" id="105450at2"/>
<dbReference type="GO" id="GO:0016491">
    <property type="term" value="F:oxidoreductase activity"/>
    <property type="evidence" value="ECO:0007669"/>
    <property type="project" value="InterPro"/>
</dbReference>
<proteinExistence type="predicted"/>
<keyword evidence="3" id="KW-0411">Iron-sulfur</keyword>
<evidence type="ECO:0000313" key="5">
    <source>
        <dbReference type="EMBL" id="VHN99427.1"/>
    </source>
</evidence>
<evidence type="ECO:0000256" key="3">
    <source>
        <dbReference type="ARBA" id="ARBA00023014"/>
    </source>
</evidence>
<keyword evidence="1" id="KW-0479">Metal-binding</keyword>
<dbReference type="GeneID" id="84894033"/>
<dbReference type="Gene3D" id="3.30.413.10">
    <property type="entry name" value="Sulfite Reductase Hemoprotein, domain 1"/>
    <property type="match status" value="1"/>
</dbReference>
<gene>
    <name evidence="5" type="ORF">LC603019_00017</name>
</gene>
<evidence type="ECO:0000256" key="1">
    <source>
        <dbReference type="ARBA" id="ARBA00022723"/>
    </source>
</evidence>